<evidence type="ECO:0000259" key="1">
    <source>
        <dbReference type="PROSITE" id="PS50846"/>
    </source>
</evidence>
<name>A0ABT1E680_9FIRM</name>
<keyword evidence="3" id="KW-1185">Reference proteome</keyword>
<dbReference type="EMBL" id="JAMZFW010000003">
    <property type="protein sequence ID" value="MCP1101348.1"/>
    <property type="molecule type" value="Genomic_DNA"/>
</dbReference>
<accession>A0ABT1E680</accession>
<gene>
    <name evidence="2" type="ORF">NK125_02840</name>
</gene>
<dbReference type="RefSeq" id="WP_262065134.1">
    <property type="nucleotide sequence ID" value="NZ_JAMXOD010000003.1"/>
</dbReference>
<proteinExistence type="predicted"/>
<dbReference type="InterPro" id="IPR036163">
    <property type="entry name" value="HMA_dom_sf"/>
</dbReference>
<dbReference type="SUPFAM" id="SSF55008">
    <property type="entry name" value="HMA, heavy metal-associated domain"/>
    <property type="match status" value="1"/>
</dbReference>
<reference evidence="2 3" key="1">
    <citation type="journal article" date="2022" name="Genome Biol. Evol.">
        <title>Host diet, physiology and behaviors set the stage for Lachnospiraceae cladogenesis.</title>
        <authorList>
            <person name="Vera-Ponce De Leon A."/>
            <person name="Schneider M."/>
            <person name="Jahnes B.C."/>
            <person name="Sadowski V."/>
            <person name="Camuy-Velez L.A."/>
            <person name="Duan J."/>
            <person name="Sabree Z.L."/>
        </authorList>
    </citation>
    <scope>NUCLEOTIDE SEQUENCE [LARGE SCALE GENOMIC DNA]</scope>
    <source>
        <strain evidence="2 3">PAL113</strain>
    </source>
</reference>
<comment type="caution">
    <text evidence="2">The sequence shown here is derived from an EMBL/GenBank/DDBJ whole genome shotgun (WGS) entry which is preliminary data.</text>
</comment>
<feature type="domain" description="HMA" evidence="1">
    <location>
        <begin position="1"/>
        <end position="62"/>
    </location>
</feature>
<protein>
    <submittedName>
        <fullName evidence="2">Heavy-metal-associated domain-containing protein</fullName>
    </submittedName>
</protein>
<dbReference type="CDD" id="cd00371">
    <property type="entry name" value="HMA"/>
    <property type="match status" value="1"/>
</dbReference>
<dbReference type="InterPro" id="IPR006121">
    <property type="entry name" value="HMA_dom"/>
</dbReference>
<sequence length="63" mass="7163">MTVIKVEDMHCMKCVSRIEKLFQEENLKFSVDLESKTVSVDGDDQEVKKALEALDDLGFEGKL</sequence>
<dbReference type="Pfam" id="PF00403">
    <property type="entry name" value="HMA"/>
    <property type="match status" value="1"/>
</dbReference>
<evidence type="ECO:0000313" key="3">
    <source>
        <dbReference type="Proteomes" id="UP001523566"/>
    </source>
</evidence>
<dbReference type="Gene3D" id="3.30.70.100">
    <property type="match status" value="1"/>
</dbReference>
<dbReference type="PROSITE" id="PS50846">
    <property type="entry name" value="HMA_2"/>
    <property type="match status" value="1"/>
</dbReference>
<organism evidence="2 3">
    <name type="scientific">Aequitasia blattaphilus</name>
    <dbReference type="NCBI Taxonomy" id="2949332"/>
    <lineage>
        <taxon>Bacteria</taxon>
        <taxon>Bacillati</taxon>
        <taxon>Bacillota</taxon>
        <taxon>Clostridia</taxon>
        <taxon>Lachnospirales</taxon>
        <taxon>Lachnospiraceae</taxon>
        <taxon>Aequitasia</taxon>
    </lineage>
</organism>
<dbReference type="Proteomes" id="UP001523566">
    <property type="component" value="Unassembled WGS sequence"/>
</dbReference>
<evidence type="ECO:0000313" key="2">
    <source>
        <dbReference type="EMBL" id="MCP1101348.1"/>
    </source>
</evidence>